<comment type="similarity">
    <text evidence="1">Belongs to the heat shock protein 70 family.</text>
</comment>
<dbReference type="PROSITE" id="PS01036">
    <property type="entry name" value="HSP70_3"/>
    <property type="match status" value="1"/>
</dbReference>
<keyword evidence="9" id="KW-1185">Reference proteome</keyword>
<evidence type="ECO:0000256" key="1">
    <source>
        <dbReference type="ARBA" id="ARBA00007381"/>
    </source>
</evidence>
<dbReference type="GO" id="GO:0005524">
    <property type="term" value="F:ATP binding"/>
    <property type="evidence" value="ECO:0007669"/>
    <property type="project" value="UniProtKB-KW"/>
</dbReference>
<protein>
    <submittedName>
        <fullName evidence="8">Hsp70 protein</fullName>
    </submittedName>
</protein>
<dbReference type="Proteomes" id="UP000321617">
    <property type="component" value="Unassembled WGS sequence"/>
</dbReference>
<keyword evidence="7" id="KW-1133">Transmembrane helix</keyword>
<evidence type="ECO:0000256" key="7">
    <source>
        <dbReference type="SAM" id="Phobius"/>
    </source>
</evidence>
<evidence type="ECO:0000256" key="2">
    <source>
        <dbReference type="ARBA" id="ARBA00022741"/>
    </source>
</evidence>
<dbReference type="OrthoDB" id="3333926at2"/>
<dbReference type="PANTHER" id="PTHR42749">
    <property type="entry name" value="CELL SHAPE-DETERMINING PROTEIN MREB"/>
    <property type="match status" value="1"/>
</dbReference>
<dbReference type="PRINTS" id="PR00301">
    <property type="entry name" value="HEATSHOCK70"/>
</dbReference>
<dbReference type="InterPro" id="IPR018181">
    <property type="entry name" value="Heat_shock_70_CS"/>
</dbReference>
<feature type="compositionally biased region" description="Pro residues" evidence="6">
    <location>
        <begin position="398"/>
        <end position="407"/>
    </location>
</feature>
<reference evidence="8 9" key="1">
    <citation type="journal article" date="2013" name="Stand. Genomic Sci.">
        <title>Genomic Encyclopedia of Type Strains, Phase I: The one thousand microbial genomes (KMG-I) project.</title>
        <authorList>
            <person name="Kyrpides N.C."/>
            <person name="Woyke T."/>
            <person name="Eisen J.A."/>
            <person name="Garrity G."/>
            <person name="Lilburn T.G."/>
            <person name="Beck B.J."/>
            <person name="Whitman W.B."/>
            <person name="Hugenholtz P."/>
            <person name="Klenk H.P."/>
        </authorList>
    </citation>
    <scope>NUCLEOTIDE SEQUENCE [LARGE SCALE GENOMIC DNA]</scope>
    <source>
        <strain evidence="8 9">DSM 45044</strain>
    </source>
</reference>
<feature type="region of interest" description="Disordered" evidence="6">
    <location>
        <begin position="366"/>
        <end position="412"/>
    </location>
</feature>
<evidence type="ECO:0000256" key="6">
    <source>
        <dbReference type="SAM" id="MobiDB-lite"/>
    </source>
</evidence>
<feature type="transmembrane region" description="Helical" evidence="7">
    <location>
        <begin position="422"/>
        <end position="439"/>
    </location>
</feature>
<dbReference type="InterPro" id="IPR043129">
    <property type="entry name" value="ATPase_NBD"/>
</dbReference>
<name>A0A562V101_9ACTN</name>
<dbReference type="Gene3D" id="3.30.420.40">
    <property type="match status" value="2"/>
</dbReference>
<dbReference type="AlphaFoldDB" id="A0A562V101"/>
<evidence type="ECO:0000313" key="9">
    <source>
        <dbReference type="Proteomes" id="UP000321617"/>
    </source>
</evidence>
<evidence type="ECO:0000256" key="3">
    <source>
        <dbReference type="ARBA" id="ARBA00022840"/>
    </source>
</evidence>
<dbReference type="InterPro" id="IPR013126">
    <property type="entry name" value="Hsp_70_fam"/>
</dbReference>
<dbReference type="RefSeq" id="WP_147137819.1">
    <property type="nucleotide sequence ID" value="NZ_BAABIJ010000002.1"/>
</dbReference>
<dbReference type="PANTHER" id="PTHR42749:SF1">
    <property type="entry name" value="CELL SHAPE-DETERMINING PROTEIN MREB"/>
    <property type="match status" value="1"/>
</dbReference>
<accession>A0A562V101</accession>
<keyword evidence="5" id="KW-0143">Chaperone</keyword>
<proteinExistence type="inferred from homology"/>
<gene>
    <name evidence="8" type="ORF">LX16_2283</name>
</gene>
<keyword evidence="3" id="KW-0067">ATP-binding</keyword>
<dbReference type="EMBL" id="VLLL01000006">
    <property type="protein sequence ID" value="TWJ11558.1"/>
    <property type="molecule type" value="Genomic_DNA"/>
</dbReference>
<dbReference type="Gene3D" id="3.90.640.10">
    <property type="entry name" value="Actin, Chain A, domain 4"/>
    <property type="match status" value="1"/>
</dbReference>
<keyword evidence="7" id="KW-0812">Transmembrane</keyword>
<evidence type="ECO:0000313" key="8">
    <source>
        <dbReference type="EMBL" id="TWJ11558.1"/>
    </source>
</evidence>
<dbReference type="SUPFAM" id="SSF53067">
    <property type="entry name" value="Actin-like ATPase domain"/>
    <property type="match status" value="2"/>
</dbReference>
<keyword evidence="4" id="KW-0346">Stress response</keyword>
<feature type="compositionally biased region" description="Low complexity" evidence="6">
    <location>
        <begin position="366"/>
        <end position="382"/>
    </location>
</feature>
<feature type="transmembrane region" description="Helical" evidence="7">
    <location>
        <begin position="445"/>
        <end position="465"/>
    </location>
</feature>
<dbReference type="Pfam" id="PF00012">
    <property type="entry name" value="HSP70"/>
    <property type="match status" value="1"/>
</dbReference>
<evidence type="ECO:0000256" key="4">
    <source>
        <dbReference type="ARBA" id="ARBA00023016"/>
    </source>
</evidence>
<dbReference type="GO" id="GO:0140662">
    <property type="term" value="F:ATP-dependent protein folding chaperone"/>
    <property type="evidence" value="ECO:0007669"/>
    <property type="project" value="InterPro"/>
</dbReference>
<keyword evidence="2" id="KW-0547">Nucleotide-binding</keyword>
<sequence length="491" mass="52073">MSDAVPLGVDFGTSHTVAVVRTADAAFTPLLFDGSPMLPSAVYAEPGGALVVGREALHAMRLEPARFEPNPKRCVDDGAVLLGDREVPVADMIGAVLARVGEEYTRVVGTAPGSVTLTHPAAWASTRRVILLDAAARAGWREPRLVPEPVAAAARFAASRGVAVGSAVVVADFGGGTFDCAVVRRTGTGFEVVEVDGRERLGGVDVDEALVRRFRDRVEGDAEWRRLLAPETAADRRHRRSLYDDVRSAKELLSRRQSAEIFLPVFDRDSHLTRAELEETARPLLEEATRVTGAVMRLAGVQAGEVAGLFLVGGGSRMPLVATMLHHATGIVPTVWEQPELVVAQGALLTAAPAVPVAGGGTVPVPASRAPASPAQAVSAPIPRRDQPPGPARTEPYPVSPGAPPVAEPAAHRRPDRPARLWVVRGLLAVQVVFMVILAPRFGGYFFELGAAITFSIVVCACIVLSAVRHRVALWTCVALQFVLVVGLWTI</sequence>
<comment type="caution">
    <text evidence="8">The sequence shown here is derived from an EMBL/GenBank/DDBJ whole genome shotgun (WGS) entry which is preliminary data.</text>
</comment>
<feature type="transmembrane region" description="Helical" evidence="7">
    <location>
        <begin position="472"/>
        <end position="490"/>
    </location>
</feature>
<organism evidence="8 9">
    <name type="scientific">Stackebrandtia albiflava</name>
    <dbReference type="NCBI Taxonomy" id="406432"/>
    <lineage>
        <taxon>Bacteria</taxon>
        <taxon>Bacillati</taxon>
        <taxon>Actinomycetota</taxon>
        <taxon>Actinomycetes</taxon>
        <taxon>Glycomycetales</taxon>
        <taxon>Glycomycetaceae</taxon>
        <taxon>Stackebrandtia</taxon>
    </lineage>
</organism>
<evidence type="ECO:0000256" key="5">
    <source>
        <dbReference type="ARBA" id="ARBA00023186"/>
    </source>
</evidence>
<keyword evidence="7" id="KW-0472">Membrane</keyword>